<sequence>MLTGALVTALLALVAPTTSARQTGTQERNDARQNSNDLVLIRRTTTGAWAWSNWWSARGRLCMLVETLDGSVTAVKRVPRRDCAKPIPRDF</sequence>
<protein>
    <submittedName>
        <fullName evidence="2">Phosphate-selective porin</fullName>
    </submittedName>
</protein>
<name>A0A7W9BDY0_9SPHN</name>
<proteinExistence type="predicted"/>
<keyword evidence="1" id="KW-0732">Signal</keyword>
<dbReference type="AlphaFoldDB" id="A0A7W9BDY0"/>
<evidence type="ECO:0000313" key="2">
    <source>
        <dbReference type="EMBL" id="MBB5715413.1"/>
    </source>
</evidence>
<keyword evidence="3" id="KW-1185">Reference proteome</keyword>
<reference evidence="2 3" key="1">
    <citation type="submission" date="2020-08" db="EMBL/GenBank/DDBJ databases">
        <title>Genomic Encyclopedia of Type Strains, Phase IV (KMG-IV): sequencing the most valuable type-strain genomes for metagenomic binning, comparative biology and taxonomic classification.</title>
        <authorList>
            <person name="Goeker M."/>
        </authorList>
    </citation>
    <scope>NUCLEOTIDE SEQUENCE [LARGE SCALE GENOMIC DNA]</scope>
    <source>
        <strain evidence="2 3">DSM 100044</strain>
    </source>
</reference>
<evidence type="ECO:0000313" key="3">
    <source>
        <dbReference type="Proteomes" id="UP000546200"/>
    </source>
</evidence>
<organism evidence="2 3">
    <name type="scientific">Sphingomonas aerophila</name>
    <dbReference type="NCBI Taxonomy" id="1344948"/>
    <lineage>
        <taxon>Bacteria</taxon>
        <taxon>Pseudomonadati</taxon>
        <taxon>Pseudomonadota</taxon>
        <taxon>Alphaproteobacteria</taxon>
        <taxon>Sphingomonadales</taxon>
        <taxon>Sphingomonadaceae</taxon>
        <taxon>Sphingomonas</taxon>
    </lineage>
</organism>
<feature type="chain" id="PRO_5030971034" evidence="1">
    <location>
        <begin position="21"/>
        <end position="91"/>
    </location>
</feature>
<accession>A0A7W9BDY0</accession>
<comment type="caution">
    <text evidence="2">The sequence shown here is derived from an EMBL/GenBank/DDBJ whole genome shotgun (WGS) entry which is preliminary data.</text>
</comment>
<gene>
    <name evidence="2" type="ORF">FHS94_002259</name>
</gene>
<dbReference type="EMBL" id="JACIJK010000006">
    <property type="protein sequence ID" value="MBB5715413.1"/>
    <property type="molecule type" value="Genomic_DNA"/>
</dbReference>
<evidence type="ECO:0000256" key="1">
    <source>
        <dbReference type="SAM" id="SignalP"/>
    </source>
</evidence>
<dbReference type="Proteomes" id="UP000546200">
    <property type="component" value="Unassembled WGS sequence"/>
</dbReference>
<feature type="signal peptide" evidence="1">
    <location>
        <begin position="1"/>
        <end position="20"/>
    </location>
</feature>